<evidence type="ECO:0000256" key="1">
    <source>
        <dbReference type="SAM" id="Phobius"/>
    </source>
</evidence>
<feature type="transmembrane region" description="Helical" evidence="1">
    <location>
        <begin position="23"/>
        <end position="42"/>
    </location>
</feature>
<name>A0ABZ3FPW0_9ACTN</name>
<keyword evidence="3" id="KW-1185">Reference proteome</keyword>
<gene>
    <name evidence="2" type="ORF">AADG42_12575</name>
</gene>
<proteinExistence type="predicted"/>
<feature type="transmembrane region" description="Helical" evidence="1">
    <location>
        <begin position="81"/>
        <end position="106"/>
    </location>
</feature>
<feature type="transmembrane region" description="Helical" evidence="1">
    <location>
        <begin position="176"/>
        <end position="196"/>
    </location>
</feature>
<dbReference type="NCBIfam" id="TIGR02046">
    <property type="entry name" value="sdhC_b558_fam"/>
    <property type="match status" value="1"/>
</dbReference>
<sequence>MATTTPTLTVQQRAVRSSVVRKFWMAVSGLIMVGYLLIHMYGNLKMFAGKTMVDGQEVWAYDAYAHHLRVMGEPILPENGLLWIVRVVLLAAILVHIWSAFTLWSRARKASGGARRYAEKKALQRSYASYTMRWGGVTILLFVIYHLLHFTIGGTNPVVDTAPGAASIFPRVVESFQQPLVFISYLIAMIAVGLHIRHGFWSAFATLGANTSTKARTIWNAVAIAIALVIVLGFIAGPAAILFGGITL</sequence>
<keyword evidence="1" id="KW-1133">Transmembrane helix</keyword>
<dbReference type="EMBL" id="CP154795">
    <property type="protein sequence ID" value="XAN08098.1"/>
    <property type="molecule type" value="Genomic_DNA"/>
</dbReference>
<evidence type="ECO:0000313" key="3">
    <source>
        <dbReference type="Proteomes" id="UP001442841"/>
    </source>
</evidence>
<dbReference type="Gene3D" id="1.20.1300.10">
    <property type="entry name" value="Fumarate reductase/succinate dehydrogenase, transmembrane subunit"/>
    <property type="match status" value="1"/>
</dbReference>
<feature type="transmembrane region" description="Helical" evidence="1">
    <location>
        <begin position="127"/>
        <end position="148"/>
    </location>
</feature>
<dbReference type="InterPro" id="IPR034804">
    <property type="entry name" value="SQR/QFR_C/D"/>
</dbReference>
<dbReference type="Proteomes" id="UP001442841">
    <property type="component" value="Chromosome"/>
</dbReference>
<reference evidence="2 3" key="1">
    <citation type="submission" date="2024-04" db="EMBL/GenBank/DDBJ databases">
        <title>Isolation of an actinomycete strain from pig manure.</title>
        <authorList>
            <person name="Gong T."/>
            <person name="Yu Z."/>
            <person name="An M."/>
            <person name="Wei C."/>
            <person name="Yang W."/>
            <person name="Liu L."/>
        </authorList>
    </citation>
    <scope>NUCLEOTIDE SEQUENCE [LARGE SCALE GENOMIC DNA]</scope>
    <source>
        <strain evidence="2 3">ZF39</strain>
    </source>
</reference>
<evidence type="ECO:0000313" key="2">
    <source>
        <dbReference type="EMBL" id="XAN08098.1"/>
    </source>
</evidence>
<keyword evidence="1" id="KW-0812">Transmembrane</keyword>
<dbReference type="CDD" id="cd03498">
    <property type="entry name" value="SQR_TypeB_2_TM"/>
    <property type="match status" value="1"/>
</dbReference>
<protein>
    <submittedName>
        <fullName evidence="2">Succinate dehydrogenase cytochrome b subunit</fullName>
    </submittedName>
</protein>
<dbReference type="InterPro" id="IPR011138">
    <property type="entry name" value="Cytochrome_b-558"/>
</dbReference>
<organism evidence="2 3">
    <name type="scientific">Ammonicoccus fulvus</name>
    <dbReference type="NCBI Taxonomy" id="3138240"/>
    <lineage>
        <taxon>Bacteria</taxon>
        <taxon>Bacillati</taxon>
        <taxon>Actinomycetota</taxon>
        <taxon>Actinomycetes</taxon>
        <taxon>Propionibacteriales</taxon>
        <taxon>Propionibacteriaceae</taxon>
        <taxon>Ammonicoccus</taxon>
    </lineage>
</organism>
<keyword evidence="1" id="KW-0472">Membrane</keyword>
<dbReference type="SUPFAM" id="SSF81343">
    <property type="entry name" value="Fumarate reductase respiratory complex transmembrane subunits"/>
    <property type="match status" value="1"/>
</dbReference>
<feature type="transmembrane region" description="Helical" evidence="1">
    <location>
        <begin position="217"/>
        <end position="246"/>
    </location>
</feature>
<accession>A0ABZ3FPW0</accession>